<evidence type="ECO:0000256" key="6">
    <source>
        <dbReference type="ARBA" id="ARBA00022692"/>
    </source>
</evidence>
<dbReference type="Proteomes" id="UP000447876">
    <property type="component" value="Unassembled WGS sequence"/>
</dbReference>
<dbReference type="PROSITE" id="PS50928">
    <property type="entry name" value="ABC_TM1"/>
    <property type="match status" value="1"/>
</dbReference>
<feature type="transmembrane region" description="Helical" evidence="9">
    <location>
        <begin position="7"/>
        <end position="28"/>
    </location>
</feature>
<evidence type="ECO:0000313" key="12">
    <source>
        <dbReference type="Proteomes" id="UP000447876"/>
    </source>
</evidence>
<evidence type="ECO:0000256" key="7">
    <source>
        <dbReference type="ARBA" id="ARBA00022989"/>
    </source>
</evidence>
<dbReference type="PANTHER" id="PTHR32243">
    <property type="entry name" value="MALTOSE TRANSPORT SYSTEM PERMEASE-RELATED"/>
    <property type="match status" value="1"/>
</dbReference>
<evidence type="ECO:0000313" key="11">
    <source>
        <dbReference type="EMBL" id="MUG44014.1"/>
    </source>
</evidence>
<feature type="transmembrane region" description="Helical" evidence="9">
    <location>
        <begin position="67"/>
        <end position="90"/>
    </location>
</feature>
<keyword evidence="6 9" id="KW-0812">Transmembrane</keyword>
<dbReference type="Gene3D" id="1.10.3720.10">
    <property type="entry name" value="MetI-like"/>
    <property type="match status" value="1"/>
</dbReference>
<dbReference type="CDD" id="cd06261">
    <property type="entry name" value="TM_PBP2"/>
    <property type="match status" value="1"/>
</dbReference>
<feature type="domain" description="ABC transmembrane type-1" evidence="10">
    <location>
        <begin position="67"/>
        <end position="258"/>
    </location>
</feature>
<keyword evidence="7 9" id="KW-1133">Transmembrane helix</keyword>
<keyword evidence="8 9" id="KW-0472">Membrane</keyword>
<keyword evidence="5" id="KW-0762">Sugar transport</keyword>
<dbReference type="GO" id="GO:0055085">
    <property type="term" value="P:transmembrane transport"/>
    <property type="evidence" value="ECO:0007669"/>
    <property type="project" value="InterPro"/>
</dbReference>
<dbReference type="InterPro" id="IPR035906">
    <property type="entry name" value="MetI-like_sf"/>
</dbReference>
<evidence type="ECO:0000256" key="8">
    <source>
        <dbReference type="ARBA" id="ARBA00023136"/>
    </source>
</evidence>
<dbReference type="PANTHER" id="PTHR32243:SF50">
    <property type="entry name" value="MALTOSE_MALTODEXTRIN TRANSPORT SYSTEM PERMEASE PROTEIN MALG"/>
    <property type="match status" value="1"/>
</dbReference>
<dbReference type="SUPFAM" id="SSF161098">
    <property type="entry name" value="MetI-like"/>
    <property type="match status" value="1"/>
</dbReference>
<evidence type="ECO:0000259" key="10">
    <source>
        <dbReference type="PROSITE" id="PS50928"/>
    </source>
</evidence>
<dbReference type="OrthoDB" id="9810086at2"/>
<comment type="subcellular location">
    <subcellularLocation>
        <location evidence="1 9">Cell membrane</location>
        <topology evidence="1 9">Multi-pass membrane protein</topology>
    </subcellularLocation>
</comment>
<protein>
    <submittedName>
        <fullName evidence="11">ABC transporter permease subunit</fullName>
    </submittedName>
</protein>
<organism evidence="11 12">
    <name type="scientific">Paenibacillus woosongensis</name>
    <dbReference type="NCBI Taxonomy" id="307580"/>
    <lineage>
        <taxon>Bacteria</taxon>
        <taxon>Bacillati</taxon>
        <taxon>Bacillota</taxon>
        <taxon>Bacilli</taxon>
        <taxon>Bacillales</taxon>
        <taxon>Paenibacillaceae</taxon>
        <taxon>Paenibacillus</taxon>
    </lineage>
</organism>
<comment type="caution">
    <text evidence="11">The sequence shown here is derived from an EMBL/GenBank/DDBJ whole genome shotgun (WGS) entry which is preliminary data.</text>
</comment>
<keyword evidence="3 9" id="KW-0813">Transport</keyword>
<keyword evidence="4" id="KW-1003">Cell membrane</keyword>
<feature type="transmembrane region" description="Helical" evidence="9">
    <location>
        <begin position="240"/>
        <end position="258"/>
    </location>
</feature>
<dbReference type="EMBL" id="WNZW01000001">
    <property type="protein sequence ID" value="MUG44014.1"/>
    <property type="molecule type" value="Genomic_DNA"/>
</dbReference>
<dbReference type="InterPro" id="IPR050901">
    <property type="entry name" value="BP-dep_ABC_trans_perm"/>
</dbReference>
<evidence type="ECO:0000256" key="4">
    <source>
        <dbReference type="ARBA" id="ARBA00022475"/>
    </source>
</evidence>
<dbReference type="InterPro" id="IPR000515">
    <property type="entry name" value="MetI-like"/>
</dbReference>
<proteinExistence type="inferred from homology"/>
<evidence type="ECO:0000256" key="1">
    <source>
        <dbReference type="ARBA" id="ARBA00004651"/>
    </source>
</evidence>
<evidence type="ECO:0000256" key="2">
    <source>
        <dbReference type="ARBA" id="ARBA00009047"/>
    </source>
</evidence>
<evidence type="ECO:0000256" key="9">
    <source>
        <dbReference type="RuleBase" id="RU363032"/>
    </source>
</evidence>
<dbReference type="Pfam" id="PF00528">
    <property type="entry name" value="BPD_transp_1"/>
    <property type="match status" value="1"/>
</dbReference>
<feature type="transmembrane region" description="Helical" evidence="9">
    <location>
        <begin position="136"/>
        <end position="158"/>
    </location>
</feature>
<dbReference type="RefSeq" id="WP_155609436.1">
    <property type="nucleotide sequence ID" value="NZ_WNZW01000001.1"/>
</dbReference>
<accession>A0A7X2YZK6</accession>
<reference evidence="11 12" key="1">
    <citation type="submission" date="2019-11" db="EMBL/GenBank/DDBJ databases">
        <title>Draft genome sequences of five Paenibacillus species of dairy origin.</title>
        <authorList>
            <person name="Olajide A.M."/>
            <person name="Chen S."/>
            <person name="Lapointe G."/>
        </authorList>
    </citation>
    <scope>NUCLEOTIDE SEQUENCE [LARGE SCALE GENOMIC DNA]</scope>
    <source>
        <strain evidence="11 12">12CR55</strain>
    </source>
</reference>
<evidence type="ECO:0000256" key="3">
    <source>
        <dbReference type="ARBA" id="ARBA00022448"/>
    </source>
</evidence>
<evidence type="ECO:0000256" key="5">
    <source>
        <dbReference type="ARBA" id="ARBA00022597"/>
    </source>
</evidence>
<comment type="similarity">
    <text evidence="2">Belongs to the binding-protein-dependent transport system permease family. MalFG subfamily.</text>
</comment>
<feature type="transmembrane region" description="Helical" evidence="9">
    <location>
        <begin position="102"/>
        <end position="124"/>
    </location>
</feature>
<name>A0A7X2YZK6_9BACL</name>
<dbReference type="GO" id="GO:0005886">
    <property type="term" value="C:plasma membrane"/>
    <property type="evidence" value="ECO:0007669"/>
    <property type="project" value="UniProtKB-SubCell"/>
</dbReference>
<sequence length="272" mass="30098">MPRSKEFLLNIVGIVIVGAILFPIYWMVVSSFKVQGEIFQMPPTLFPNEWYVEGYTSQLGGALGRSFINSLIVALSSMAIVVVLAIPASYGLARYPVPGKKWMILFFLVTQMLPVTVVLTPMFILFKKLALLNSLAAPILATATLGIPFSVLILRTYFLNAPKELEDAAMIDGCNRFTAFLRIMIPISYPGIIVSATFSFLFAWGDLIYSMTFISNTDMWPLTAGVYNSMGKYGIQWNNLLSFATITVLPVLAMFILLQRYIISGLTSGAVK</sequence>
<feature type="transmembrane region" description="Helical" evidence="9">
    <location>
        <begin position="179"/>
        <end position="204"/>
    </location>
</feature>
<gene>
    <name evidence="11" type="ORF">GNP95_03215</name>
</gene>
<dbReference type="AlphaFoldDB" id="A0A7X2YZK6"/>